<reference evidence="1" key="2">
    <citation type="submission" date="2022-06" db="UniProtKB">
        <authorList>
            <consortium name="EnsemblMetazoa"/>
        </authorList>
    </citation>
    <scope>IDENTIFICATION</scope>
    <source>
        <strain evidence="1">DF5081</strain>
    </source>
</reference>
<dbReference type="Proteomes" id="UP000005237">
    <property type="component" value="Unassembled WGS sequence"/>
</dbReference>
<dbReference type="GO" id="GO:0047756">
    <property type="term" value="F:chondroitin 4-sulfotransferase activity"/>
    <property type="evidence" value="ECO:0007669"/>
    <property type="project" value="InterPro"/>
</dbReference>
<keyword evidence="2" id="KW-1185">Reference proteome</keyword>
<dbReference type="PANTHER" id="PTHR22900">
    <property type="entry name" value="PROTEIN CBG14245-RELATED"/>
    <property type="match status" value="1"/>
</dbReference>
<proteinExistence type="predicted"/>
<evidence type="ECO:0000313" key="1">
    <source>
        <dbReference type="EnsemblMetazoa" id="CJA06458.1"/>
    </source>
</evidence>
<reference evidence="2" key="1">
    <citation type="submission" date="2010-08" db="EMBL/GenBank/DDBJ databases">
        <authorList>
            <consortium name="Caenorhabditis japonica Sequencing Consortium"/>
            <person name="Wilson R.K."/>
        </authorList>
    </citation>
    <scope>NUCLEOTIDE SEQUENCE [LARGE SCALE GENOMIC DNA]</scope>
    <source>
        <strain evidence="2">DF5081</strain>
    </source>
</reference>
<name>A0A8R1DMX2_CAEJA</name>
<dbReference type="GO" id="GO:1902884">
    <property type="term" value="P:positive regulation of response to oxidative stress"/>
    <property type="evidence" value="ECO:0007669"/>
    <property type="project" value="InterPro"/>
</dbReference>
<dbReference type="EnsemblMetazoa" id="CJA06458.1">
    <property type="protein sequence ID" value="CJA06458.1"/>
    <property type="gene ID" value="WBGene00125662"/>
</dbReference>
<accession>A0A8R1DMX2</accession>
<sequence length="143" mass="17344">MRDLKTPYVFDAVVETNPLWVDENEEKKFLFYKQIPAFAQASNKIANYKDFAELGRRENLDKNFTNWKILFPRRDPIERIVDHFIDSCVREARSCFDCRLDLKCYLMIIHNVIKDLHKKINLLTEDHMKYIPQNWYVVFGRFY</sequence>
<organism evidence="1 2">
    <name type="scientific">Caenorhabditis japonica</name>
    <dbReference type="NCBI Taxonomy" id="281687"/>
    <lineage>
        <taxon>Eukaryota</taxon>
        <taxon>Metazoa</taxon>
        <taxon>Ecdysozoa</taxon>
        <taxon>Nematoda</taxon>
        <taxon>Chromadorea</taxon>
        <taxon>Rhabditida</taxon>
        <taxon>Rhabditina</taxon>
        <taxon>Rhabditomorpha</taxon>
        <taxon>Rhabditoidea</taxon>
        <taxon>Rhabditidae</taxon>
        <taxon>Peloderinae</taxon>
        <taxon>Caenorhabditis</taxon>
    </lineage>
</organism>
<dbReference type="GO" id="GO:0050650">
    <property type="term" value="P:chondroitin sulfate proteoglycan biosynthetic process"/>
    <property type="evidence" value="ECO:0007669"/>
    <property type="project" value="InterPro"/>
</dbReference>
<dbReference type="AlphaFoldDB" id="A0A8R1DMX2"/>
<protein>
    <submittedName>
        <fullName evidence="1">Uncharacterized protein</fullName>
    </submittedName>
</protein>
<dbReference type="InterPro" id="IPR007669">
    <property type="entry name" value="Chst-1-like"/>
</dbReference>
<dbReference type="PANTHER" id="PTHR22900:SF8">
    <property type="entry name" value="PROTEIN CBG16438"/>
    <property type="match status" value="1"/>
</dbReference>
<evidence type="ECO:0000313" key="2">
    <source>
        <dbReference type="Proteomes" id="UP000005237"/>
    </source>
</evidence>